<evidence type="ECO:0000313" key="3">
    <source>
        <dbReference type="Proteomes" id="UP001239909"/>
    </source>
</evidence>
<keyword evidence="3" id="KW-1185">Reference proteome</keyword>
<evidence type="ECO:0000259" key="1">
    <source>
        <dbReference type="Pfam" id="PF07811"/>
    </source>
</evidence>
<organism evidence="2 3">
    <name type="scientific">Paralimibaculum aggregatum</name>
    <dbReference type="NCBI Taxonomy" id="3036245"/>
    <lineage>
        <taxon>Bacteria</taxon>
        <taxon>Pseudomonadati</taxon>
        <taxon>Pseudomonadota</taxon>
        <taxon>Alphaproteobacteria</taxon>
        <taxon>Rhodobacterales</taxon>
        <taxon>Paracoccaceae</taxon>
        <taxon>Paralimibaculum</taxon>
    </lineage>
</organism>
<evidence type="ECO:0000313" key="2">
    <source>
        <dbReference type="EMBL" id="GMG83761.1"/>
    </source>
</evidence>
<sequence>MRDGLGSFLAAEEGAASLEFVVTLPLLLGPLVITAEYGQALAQRERLDMSLADAAQMLSQAPAMPGLTAEDAPLPYSHFVDKARDMVRANLGPDATLASFAVSISGDLSQGMLSRPFYRVRLRAEVALDLRLLSFVNAFTAERDVPRMLTLTAHDEIRYAPAVPPIDNIDCGWDDLYECADQIMAATPELPWADARSGVGLTICLPGDLACID</sequence>
<comment type="caution">
    <text evidence="2">The sequence shown here is derived from an EMBL/GenBank/DDBJ whole genome shotgun (WGS) entry which is preliminary data.</text>
</comment>
<accession>A0ABQ6LKI7</accession>
<dbReference type="EMBL" id="BSYI01000024">
    <property type="protein sequence ID" value="GMG83761.1"/>
    <property type="molecule type" value="Genomic_DNA"/>
</dbReference>
<feature type="domain" description="TadE-like" evidence="1">
    <location>
        <begin position="14"/>
        <end position="55"/>
    </location>
</feature>
<dbReference type="Proteomes" id="UP001239909">
    <property type="component" value="Unassembled WGS sequence"/>
</dbReference>
<dbReference type="RefSeq" id="WP_285672561.1">
    <property type="nucleotide sequence ID" value="NZ_BSYI01000024.1"/>
</dbReference>
<reference evidence="2 3" key="1">
    <citation type="submission" date="2023-04" db="EMBL/GenBank/DDBJ databases">
        <title>Marinoamorphus aggregata gen. nov., sp. Nov., isolate from tissue of brittle star Ophioplocus japonicus.</title>
        <authorList>
            <person name="Kawano K."/>
            <person name="Sawayama S."/>
            <person name="Nakagawa S."/>
        </authorList>
    </citation>
    <scope>NUCLEOTIDE SEQUENCE [LARGE SCALE GENOMIC DNA]</scope>
    <source>
        <strain evidence="2 3">NKW23</strain>
    </source>
</reference>
<dbReference type="Pfam" id="PF07811">
    <property type="entry name" value="TadE"/>
    <property type="match status" value="1"/>
</dbReference>
<gene>
    <name evidence="2" type="ORF">LNKW23_29750</name>
</gene>
<dbReference type="InterPro" id="IPR012495">
    <property type="entry name" value="TadE-like_dom"/>
</dbReference>
<proteinExistence type="predicted"/>
<name>A0ABQ6LKI7_9RHOB</name>
<protein>
    <recommendedName>
        <fullName evidence="1">TadE-like domain-containing protein</fullName>
    </recommendedName>
</protein>